<dbReference type="RefSeq" id="WP_069898100.1">
    <property type="nucleotide sequence ID" value="NZ_JBALWF010000001.1"/>
</dbReference>
<feature type="domain" description="PilZ" evidence="1">
    <location>
        <begin position="3"/>
        <end position="107"/>
    </location>
</feature>
<proteinExistence type="predicted"/>
<dbReference type="SUPFAM" id="SSF141371">
    <property type="entry name" value="PilZ domain-like"/>
    <property type="match status" value="1"/>
</dbReference>
<accession>A0A653DZX1</accession>
<protein>
    <submittedName>
        <fullName evidence="2">Pilus assembly protein PilZ</fullName>
    </submittedName>
</protein>
<dbReference type="InterPro" id="IPR009875">
    <property type="entry name" value="PilZ_domain"/>
</dbReference>
<dbReference type="Pfam" id="PF07238">
    <property type="entry name" value="PilZ"/>
    <property type="match status" value="1"/>
</dbReference>
<dbReference type="EMBL" id="LR215729">
    <property type="protein sequence ID" value="VEV95945.1"/>
    <property type="molecule type" value="Genomic_DNA"/>
</dbReference>
<evidence type="ECO:0000313" key="2">
    <source>
        <dbReference type="EMBL" id="VEV95945.1"/>
    </source>
</evidence>
<name>A0A653DZX1_9PSED</name>
<evidence type="ECO:0000259" key="1">
    <source>
        <dbReference type="Pfam" id="PF07238"/>
    </source>
</evidence>
<gene>
    <name evidence="2" type="ORF">PMYSY11_0898</name>
</gene>
<dbReference type="GO" id="GO:0035438">
    <property type="term" value="F:cyclic-di-GMP binding"/>
    <property type="evidence" value="ECO:0007669"/>
    <property type="project" value="InterPro"/>
</dbReference>
<reference evidence="2" key="1">
    <citation type="submission" date="2019-02" db="EMBL/GenBank/DDBJ databases">
        <authorList>
            <consortium name="Genoscope - CEA"/>
            <person name="William W."/>
        </authorList>
    </citation>
    <scope>NUCLEOTIDE SEQUENCE [LARGE SCALE GENOMIC DNA]</scope>
    <source>
        <strain evidence="2">YSy11</strain>
    </source>
</reference>
<dbReference type="Gene3D" id="2.40.10.220">
    <property type="entry name" value="predicted glycosyltransferase like domains"/>
    <property type="match status" value="1"/>
</dbReference>
<dbReference type="AlphaFoldDB" id="A0A653DZX1"/>
<sequence>MDERRQQNRYNTELQLEVYDLHSEEYLGRVVDLSSEGFMLFCNTEIAVDSIIAGRLKCAQTIEGLSDITFGAECLWSRPGADGQHGWAGFHIIDLAEEHEATLQALLKLH</sequence>
<organism evidence="2">
    <name type="scientific">Pseudomonas marincola</name>
    <dbReference type="NCBI Taxonomy" id="437900"/>
    <lineage>
        <taxon>Bacteria</taxon>
        <taxon>Pseudomonadati</taxon>
        <taxon>Pseudomonadota</taxon>
        <taxon>Gammaproteobacteria</taxon>
        <taxon>Pseudomonadales</taxon>
        <taxon>Pseudomonadaceae</taxon>
        <taxon>Pseudomonas</taxon>
    </lineage>
</organism>